<comment type="caution">
    <text evidence="1">The sequence shown here is derived from an EMBL/GenBank/DDBJ whole genome shotgun (WGS) entry which is preliminary data.</text>
</comment>
<name>A0A553Z1X1_9ACTN</name>
<gene>
    <name evidence="1" type="ORF">FNZ23_21080</name>
</gene>
<proteinExistence type="predicted"/>
<reference evidence="1 2" key="1">
    <citation type="submission" date="2019-07" db="EMBL/GenBank/DDBJ databases">
        <title>Draft genome for Streptomyces benahoarensis MZ03-48.</title>
        <authorList>
            <person name="Gonzalez-Pimentel J.L."/>
        </authorList>
    </citation>
    <scope>NUCLEOTIDE SEQUENCE [LARGE SCALE GENOMIC DNA]</scope>
    <source>
        <strain evidence="1 2">MZ03-48</strain>
    </source>
</reference>
<evidence type="ECO:0000313" key="2">
    <source>
        <dbReference type="Proteomes" id="UP000320888"/>
    </source>
</evidence>
<sequence length="68" mass="7073">MLTEVIATRYVTPLREGGSLPGIVEADGLGAYVMSGAGRYVVLGQRGCARRAATGVGRYGVHSRAFCA</sequence>
<organism evidence="1 2">
    <name type="scientific">Streptomyces benahoarensis</name>
    <dbReference type="NCBI Taxonomy" id="2595054"/>
    <lineage>
        <taxon>Bacteria</taxon>
        <taxon>Bacillati</taxon>
        <taxon>Actinomycetota</taxon>
        <taxon>Actinomycetes</taxon>
        <taxon>Kitasatosporales</taxon>
        <taxon>Streptomycetaceae</taxon>
        <taxon>Streptomyces</taxon>
    </lineage>
</organism>
<accession>A0A553Z1X1</accession>
<dbReference type="OrthoDB" id="4335044at2"/>
<dbReference type="Proteomes" id="UP000320888">
    <property type="component" value="Unassembled WGS sequence"/>
</dbReference>
<keyword evidence="2" id="KW-1185">Reference proteome</keyword>
<evidence type="ECO:0000313" key="1">
    <source>
        <dbReference type="EMBL" id="TSB35424.1"/>
    </source>
</evidence>
<protein>
    <submittedName>
        <fullName evidence="1">Uncharacterized protein</fullName>
    </submittedName>
</protein>
<dbReference type="EMBL" id="VKLS01000312">
    <property type="protein sequence ID" value="TSB35424.1"/>
    <property type="molecule type" value="Genomic_DNA"/>
</dbReference>
<dbReference type="AlphaFoldDB" id="A0A553Z1X1"/>